<evidence type="ECO:0000256" key="1">
    <source>
        <dbReference type="SAM" id="Phobius"/>
    </source>
</evidence>
<reference evidence="2" key="1">
    <citation type="submission" date="2019-02" db="EMBL/GenBank/DDBJ databases">
        <authorList>
            <person name="Pothier F.J."/>
        </authorList>
    </citation>
    <scope>NUCLEOTIDE SEQUENCE</scope>
    <source>
        <strain evidence="2">CI-1B</strain>
    </source>
</reference>
<accession>A0A508TGD5</accession>
<keyword evidence="1" id="KW-0812">Transmembrane</keyword>
<dbReference type="Proteomes" id="UP000328092">
    <property type="component" value="Unassembled WGS sequence"/>
</dbReference>
<feature type="transmembrane region" description="Helical" evidence="1">
    <location>
        <begin position="56"/>
        <end position="78"/>
    </location>
</feature>
<keyword evidence="1" id="KW-1133">Transmembrane helix</keyword>
<dbReference type="EMBL" id="CAADFC020000016">
    <property type="protein sequence ID" value="VIO73168.1"/>
    <property type="molecule type" value="Genomic_DNA"/>
</dbReference>
<sequence>MPGFGGRPTDANPLSDRNIATLSNFVLTHYGSADTTITEQQVAEARQGGPSSPLLALARGSTSIVAAIAFLGVAFLLVRRRKLRRVDGESPVQEPGYHLRRKM</sequence>
<proteinExistence type="predicted"/>
<dbReference type="RefSeq" id="WP_139861840.1">
    <property type="nucleotide sequence ID" value="NZ_CAADFC020000016.1"/>
</dbReference>
<organism evidence="2 3">
    <name type="scientific">Bradyrhizobium ivorense</name>
    <dbReference type="NCBI Taxonomy" id="2511166"/>
    <lineage>
        <taxon>Bacteria</taxon>
        <taxon>Pseudomonadati</taxon>
        <taxon>Pseudomonadota</taxon>
        <taxon>Alphaproteobacteria</taxon>
        <taxon>Hyphomicrobiales</taxon>
        <taxon>Nitrobacteraceae</taxon>
        <taxon>Bradyrhizobium</taxon>
    </lineage>
</organism>
<protein>
    <submittedName>
        <fullName evidence="2">Fructose dehydrogenase cytochrome subunit</fullName>
    </submittedName>
</protein>
<comment type="caution">
    <text evidence="2">The sequence shown here is derived from an EMBL/GenBank/DDBJ whole genome shotgun (WGS) entry which is preliminary data.</text>
</comment>
<dbReference type="AlphaFoldDB" id="A0A508TGD5"/>
<keyword evidence="3" id="KW-1185">Reference proteome</keyword>
<gene>
    <name evidence="2" type="primary">fdhC_2</name>
    <name evidence="2" type="ORF">CI1B_47720</name>
</gene>
<evidence type="ECO:0000313" key="3">
    <source>
        <dbReference type="Proteomes" id="UP000328092"/>
    </source>
</evidence>
<name>A0A508TGD5_9BRAD</name>
<evidence type="ECO:0000313" key="2">
    <source>
        <dbReference type="EMBL" id="VIO73168.1"/>
    </source>
</evidence>
<keyword evidence="1" id="KW-0472">Membrane</keyword>